<protein>
    <recommendedName>
        <fullName evidence="3">glycerol kinase</fullName>
        <ecNumber evidence="3">2.7.1.30</ecNumber>
    </recommendedName>
    <alternativeName>
        <fullName evidence="9">ATP:glycerol 3-phosphotransferase</fullName>
    </alternativeName>
</protein>
<dbReference type="FunFam" id="3.30.420.40:FF:000085">
    <property type="entry name" value="Glycerol kinase 2"/>
    <property type="match status" value="1"/>
</dbReference>
<evidence type="ECO:0000259" key="13">
    <source>
        <dbReference type="Pfam" id="PF02782"/>
    </source>
</evidence>
<dbReference type="EC" id="2.7.1.30" evidence="3"/>
<proteinExistence type="inferred from homology"/>
<dbReference type="InterPro" id="IPR043129">
    <property type="entry name" value="ATPase_NBD"/>
</dbReference>
<evidence type="ECO:0000256" key="4">
    <source>
        <dbReference type="ARBA" id="ARBA00022679"/>
    </source>
</evidence>
<dbReference type="PANTHER" id="PTHR10196">
    <property type="entry name" value="SUGAR KINASE"/>
    <property type="match status" value="1"/>
</dbReference>
<dbReference type="InterPro" id="IPR042018">
    <property type="entry name" value="GK1-3_metazoan-type"/>
</dbReference>
<dbReference type="InterPro" id="IPR018485">
    <property type="entry name" value="FGGY_C"/>
</dbReference>
<dbReference type="PROSITE" id="PS00933">
    <property type="entry name" value="FGGY_KINASES_1"/>
    <property type="match status" value="1"/>
</dbReference>
<evidence type="ECO:0000259" key="12">
    <source>
        <dbReference type="Pfam" id="PF00370"/>
    </source>
</evidence>
<evidence type="ECO:0000256" key="6">
    <source>
        <dbReference type="ARBA" id="ARBA00022777"/>
    </source>
</evidence>
<feature type="compositionally biased region" description="Gly residues" evidence="11">
    <location>
        <begin position="46"/>
        <end position="62"/>
    </location>
</feature>
<evidence type="ECO:0000256" key="7">
    <source>
        <dbReference type="ARBA" id="ARBA00022798"/>
    </source>
</evidence>
<feature type="domain" description="Carbohydrate kinase FGGY C-terminal" evidence="13">
    <location>
        <begin position="362"/>
        <end position="552"/>
    </location>
</feature>
<dbReference type="InterPro" id="IPR018484">
    <property type="entry name" value="FGGY_N"/>
</dbReference>
<dbReference type="SUPFAM" id="SSF53067">
    <property type="entry name" value="Actin-like ATPase domain"/>
    <property type="match status" value="2"/>
</dbReference>
<accession>A0AAE1CFV4</accession>
<dbReference type="GO" id="GO:0004370">
    <property type="term" value="F:glycerol kinase activity"/>
    <property type="evidence" value="ECO:0007669"/>
    <property type="project" value="UniProtKB-EC"/>
</dbReference>
<comment type="pathway">
    <text evidence="1">Polyol metabolism; glycerol degradation via glycerol kinase pathway; sn-glycerol 3-phosphate from glycerol: step 1/1.</text>
</comment>
<dbReference type="AlphaFoldDB" id="A0AAE1CFV4"/>
<evidence type="ECO:0000256" key="5">
    <source>
        <dbReference type="ARBA" id="ARBA00022741"/>
    </source>
</evidence>
<evidence type="ECO:0000256" key="11">
    <source>
        <dbReference type="SAM" id="MobiDB-lite"/>
    </source>
</evidence>
<dbReference type="FunFam" id="3.30.420.40:FF:000086">
    <property type="entry name" value="Glycerol kinase"/>
    <property type="match status" value="1"/>
</dbReference>
<dbReference type="GO" id="GO:0005524">
    <property type="term" value="F:ATP binding"/>
    <property type="evidence" value="ECO:0007669"/>
    <property type="project" value="UniProtKB-KW"/>
</dbReference>
<dbReference type="NCBIfam" id="TIGR01311">
    <property type="entry name" value="glycerol_kin"/>
    <property type="match status" value="1"/>
</dbReference>
<dbReference type="Pfam" id="PF02782">
    <property type="entry name" value="FGGY_C"/>
    <property type="match status" value="1"/>
</dbReference>
<keyword evidence="7" id="KW-0319">Glycerol metabolism</keyword>
<dbReference type="GO" id="GO:0005739">
    <property type="term" value="C:mitochondrion"/>
    <property type="evidence" value="ECO:0007669"/>
    <property type="project" value="TreeGrafter"/>
</dbReference>
<comment type="caution">
    <text evidence="14">The sequence shown here is derived from an EMBL/GenBank/DDBJ whole genome shotgun (WGS) entry which is preliminary data.</text>
</comment>
<evidence type="ECO:0000256" key="8">
    <source>
        <dbReference type="ARBA" id="ARBA00022840"/>
    </source>
</evidence>
<dbReference type="Pfam" id="PF00370">
    <property type="entry name" value="FGGY_N"/>
    <property type="match status" value="1"/>
</dbReference>
<evidence type="ECO:0000256" key="1">
    <source>
        <dbReference type="ARBA" id="ARBA00005190"/>
    </source>
</evidence>
<dbReference type="Gene3D" id="3.30.420.40">
    <property type="match status" value="2"/>
</dbReference>
<dbReference type="PANTHER" id="PTHR10196:SF69">
    <property type="entry name" value="GLYCEROL KINASE"/>
    <property type="match status" value="1"/>
</dbReference>
<sequence length="607" mass="65881">MGDSGEPFRTITAAMDTETNATFATTTTTADAPPSLDELARTGNGTFNGTGNGNENGNGNGNGASDFNGSVPRHHEEHLPRGIHETEEEIKHRWFVGSIDQGTTSSRFLIFNGEGDPVASHQIEFENLYPKSGWHEHEPLELLASVEECIEQAMRKFSDMGYSKSHIRSIGITNQRETTVVWDSNTGEPLYNAVVWPDTRTKALVRELKSRAHANTLTELCGLPLSTYPSSVKLLWLIQNVEAVKQAYEEGRLAFGTVDSWLIYRLNGGAKAEKPIHVTDSTNASRTMFMNLRTLQYDDRLLGFFGIDRTKIHLPTIVPSSDPECFGKVASGALSGVSIAGCLGDQSSALVGQCGFSPGQAKNTYGTGCFLLYNVGTEPVISKYGLLATVAYDFGGGRKPVYALEGSIAVAGSGVKFLMNNLGFVDQSSKITELAESVEDNGGVVFVTAFSGLFAPYWIDDAKGTLFGITQHTSKGHIARATLEATCYQTKAILDAMEKDSNHKLESLAVDGGLSNSDLTMQTQANISGIRVDRPAMRETTALGAAIAAGLATGVWSELDDLKEVNQVGRRVFVPEMDRKEAQRLVRKWEQAVEMSRGWLKDHSEDG</sequence>
<dbReference type="GO" id="GO:0006071">
    <property type="term" value="P:glycerol metabolic process"/>
    <property type="evidence" value="ECO:0007669"/>
    <property type="project" value="UniProtKB-KW"/>
</dbReference>
<organism evidence="14 15">
    <name type="scientific">Podospora appendiculata</name>
    <dbReference type="NCBI Taxonomy" id="314037"/>
    <lineage>
        <taxon>Eukaryota</taxon>
        <taxon>Fungi</taxon>
        <taxon>Dikarya</taxon>
        <taxon>Ascomycota</taxon>
        <taxon>Pezizomycotina</taxon>
        <taxon>Sordariomycetes</taxon>
        <taxon>Sordariomycetidae</taxon>
        <taxon>Sordariales</taxon>
        <taxon>Podosporaceae</taxon>
        <taxon>Podospora</taxon>
    </lineage>
</organism>
<dbReference type="GO" id="GO:0006641">
    <property type="term" value="P:triglyceride metabolic process"/>
    <property type="evidence" value="ECO:0007669"/>
    <property type="project" value="TreeGrafter"/>
</dbReference>
<reference evidence="14" key="2">
    <citation type="submission" date="2023-06" db="EMBL/GenBank/DDBJ databases">
        <authorList>
            <consortium name="Lawrence Berkeley National Laboratory"/>
            <person name="Haridas S."/>
            <person name="Hensen N."/>
            <person name="Bonometti L."/>
            <person name="Westerberg I."/>
            <person name="Brannstrom I.O."/>
            <person name="Guillou S."/>
            <person name="Cros-Aarteil S."/>
            <person name="Calhoun S."/>
            <person name="Kuo A."/>
            <person name="Mondo S."/>
            <person name="Pangilinan J."/>
            <person name="Riley R."/>
            <person name="Labutti K."/>
            <person name="Andreopoulos B."/>
            <person name="Lipzen A."/>
            <person name="Chen C."/>
            <person name="Yanf M."/>
            <person name="Daum C."/>
            <person name="Ng V."/>
            <person name="Clum A."/>
            <person name="Steindorff A."/>
            <person name="Ohm R."/>
            <person name="Martin F."/>
            <person name="Silar P."/>
            <person name="Natvig D."/>
            <person name="Lalanne C."/>
            <person name="Gautier V."/>
            <person name="Ament-Velasquez S.L."/>
            <person name="Kruys A."/>
            <person name="Hutchinson M.I."/>
            <person name="Powell A.J."/>
            <person name="Barry K."/>
            <person name="Miller A.N."/>
            <person name="Grigoriev I.V."/>
            <person name="Debuchy R."/>
            <person name="Gladieux P."/>
            <person name="Thoren M.H."/>
            <person name="Johannesson H."/>
        </authorList>
    </citation>
    <scope>NUCLEOTIDE SEQUENCE</scope>
    <source>
        <strain evidence="14">CBS 314.62</strain>
    </source>
</reference>
<keyword evidence="5" id="KW-0547">Nucleotide-binding</keyword>
<dbReference type="InterPro" id="IPR018483">
    <property type="entry name" value="Carb_kinase_FGGY_CS"/>
</dbReference>
<keyword evidence="6 10" id="KW-0418">Kinase</keyword>
<evidence type="ECO:0000256" key="2">
    <source>
        <dbReference type="ARBA" id="ARBA00009156"/>
    </source>
</evidence>
<dbReference type="InterPro" id="IPR005999">
    <property type="entry name" value="Glycerol_kin"/>
</dbReference>
<evidence type="ECO:0000313" key="15">
    <source>
        <dbReference type="Proteomes" id="UP001270362"/>
    </source>
</evidence>
<evidence type="ECO:0000256" key="9">
    <source>
        <dbReference type="ARBA" id="ARBA00043149"/>
    </source>
</evidence>
<dbReference type="Proteomes" id="UP001270362">
    <property type="component" value="Unassembled WGS sequence"/>
</dbReference>
<reference evidence="14" key="1">
    <citation type="journal article" date="2023" name="Mol. Phylogenet. Evol.">
        <title>Genome-scale phylogeny and comparative genomics of the fungal order Sordariales.</title>
        <authorList>
            <person name="Hensen N."/>
            <person name="Bonometti L."/>
            <person name="Westerberg I."/>
            <person name="Brannstrom I.O."/>
            <person name="Guillou S."/>
            <person name="Cros-Aarteil S."/>
            <person name="Calhoun S."/>
            <person name="Haridas S."/>
            <person name="Kuo A."/>
            <person name="Mondo S."/>
            <person name="Pangilinan J."/>
            <person name="Riley R."/>
            <person name="LaButti K."/>
            <person name="Andreopoulos B."/>
            <person name="Lipzen A."/>
            <person name="Chen C."/>
            <person name="Yan M."/>
            <person name="Daum C."/>
            <person name="Ng V."/>
            <person name="Clum A."/>
            <person name="Steindorff A."/>
            <person name="Ohm R.A."/>
            <person name="Martin F."/>
            <person name="Silar P."/>
            <person name="Natvig D.O."/>
            <person name="Lalanne C."/>
            <person name="Gautier V."/>
            <person name="Ament-Velasquez S.L."/>
            <person name="Kruys A."/>
            <person name="Hutchinson M.I."/>
            <person name="Powell A.J."/>
            <person name="Barry K."/>
            <person name="Miller A.N."/>
            <person name="Grigoriev I.V."/>
            <person name="Debuchy R."/>
            <person name="Gladieux P."/>
            <person name="Hiltunen Thoren M."/>
            <person name="Johannesson H."/>
        </authorList>
    </citation>
    <scope>NUCLEOTIDE SEQUENCE</scope>
    <source>
        <strain evidence="14">CBS 314.62</strain>
    </source>
</reference>
<keyword evidence="4 10" id="KW-0808">Transferase</keyword>
<feature type="region of interest" description="Disordered" evidence="11">
    <location>
        <begin position="27"/>
        <end position="80"/>
    </location>
</feature>
<dbReference type="CDD" id="cd07792">
    <property type="entry name" value="ASKHA_NBD_FGGY_GK1-3-like"/>
    <property type="match status" value="1"/>
</dbReference>
<name>A0AAE1CFV4_9PEZI</name>
<evidence type="ECO:0000256" key="3">
    <source>
        <dbReference type="ARBA" id="ARBA00012099"/>
    </source>
</evidence>
<dbReference type="PROSITE" id="PS00445">
    <property type="entry name" value="FGGY_KINASES_2"/>
    <property type="match status" value="1"/>
</dbReference>
<dbReference type="GO" id="GO:0046167">
    <property type="term" value="P:glycerol-3-phosphate biosynthetic process"/>
    <property type="evidence" value="ECO:0007669"/>
    <property type="project" value="TreeGrafter"/>
</dbReference>
<feature type="domain" description="Carbohydrate kinase FGGY N-terminal" evidence="12">
    <location>
        <begin position="97"/>
        <end position="352"/>
    </location>
</feature>
<gene>
    <name evidence="14" type="ORF">B0T22DRAFT_22256</name>
</gene>
<keyword evidence="15" id="KW-1185">Reference proteome</keyword>
<keyword evidence="8" id="KW-0067">ATP-binding</keyword>
<dbReference type="NCBIfam" id="NF000756">
    <property type="entry name" value="PRK00047.1"/>
    <property type="match status" value="1"/>
</dbReference>
<dbReference type="EMBL" id="JAULSO010000001">
    <property type="protein sequence ID" value="KAK3692678.1"/>
    <property type="molecule type" value="Genomic_DNA"/>
</dbReference>
<evidence type="ECO:0000313" key="14">
    <source>
        <dbReference type="EMBL" id="KAK3692678.1"/>
    </source>
</evidence>
<comment type="similarity">
    <text evidence="2 10">Belongs to the FGGY kinase family.</text>
</comment>
<evidence type="ECO:0000256" key="10">
    <source>
        <dbReference type="RuleBase" id="RU003733"/>
    </source>
</evidence>